<comment type="subcellular location">
    <subcellularLocation>
        <location evidence="13">Synaptic cell membrane</location>
        <topology evidence="13">Multi-pass membrane protein</topology>
    </subcellularLocation>
</comment>
<keyword evidence="11" id="KW-1071">Ligand-gated ion channel</keyword>
<keyword evidence="1 14" id="KW-0813">Transport</keyword>
<evidence type="ECO:0000256" key="11">
    <source>
        <dbReference type="ARBA" id="ARBA00023286"/>
    </source>
</evidence>
<evidence type="ECO:0000256" key="13">
    <source>
        <dbReference type="ARBA" id="ARBA00034099"/>
    </source>
</evidence>
<name>A0A1I8G5P1_9PLAT</name>
<evidence type="ECO:0000256" key="3">
    <source>
        <dbReference type="ARBA" id="ARBA00022692"/>
    </source>
</evidence>
<dbReference type="Pfam" id="PF02932">
    <property type="entry name" value="Neur_chan_memb"/>
    <property type="match status" value="1"/>
</dbReference>
<dbReference type="Pfam" id="PF02931">
    <property type="entry name" value="Neur_chan_LBD"/>
    <property type="match status" value="2"/>
</dbReference>
<evidence type="ECO:0000259" key="16">
    <source>
        <dbReference type="Pfam" id="PF02931"/>
    </source>
</evidence>
<dbReference type="PROSITE" id="PS00236">
    <property type="entry name" value="NEUROTR_ION_CHANNEL"/>
    <property type="match status" value="1"/>
</dbReference>
<keyword evidence="5" id="KW-0770">Synapse</keyword>
<evidence type="ECO:0000256" key="2">
    <source>
        <dbReference type="ARBA" id="ARBA00022475"/>
    </source>
</evidence>
<keyword evidence="18" id="KW-1185">Reference proteome</keyword>
<dbReference type="InterPro" id="IPR018000">
    <property type="entry name" value="Neurotransmitter_ion_chnl_CS"/>
</dbReference>
<feature type="region of interest" description="Disordered" evidence="15">
    <location>
        <begin position="557"/>
        <end position="613"/>
    </location>
</feature>
<dbReference type="PRINTS" id="PR00252">
    <property type="entry name" value="NRIONCHANNEL"/>
</dbReference>
<evidence type="ECO:0000313" key="18">
    <source>
        <dbReference type="Proteomes" id="UP000095280"/>
    </source>
</evidence>
<comment type="similarity">
    <text evidence="14">Belongs to the ligand-gated ion channel (TC 1.A.9) family.</text>
</comment>
<protein>
    <submittedName>
        <fullName evidence="19">Neur_chan_LBD domain-containing protein</fullName>
    </submittedName>
</protein>
<sequence>TPSHFSSPSFGVPGARAGRNEKRLLQHLLENKSNLHNPMERPVENDTEILYVWFKVSLQQIIDVDEKNQILFSSIWLDLSWTDYHFKWDPADFGNITKINIDPKRVWRPDVLLYNSRKISMKPPYLLTIFFNSADEKFDATYPTNVVIDNTGFMTYIPPGMFKSTCKIDITWFPFDMQECLMKFGSWTYDGGTVDLRFKCANESLKSVQDRLNDPRRCTERGSGDTSNYVKSGEWNLEGLWGVRTGKLYDCCPHPFVDLKFYMRIRRRQLYFLFNMLGPVAFLSTLAILCFLIPPDDGEKVCFGMPGQRTALLYDCCPFPFIDLKYRIKIRRRTLYYGFNLIIPCVLISTMTLLTFLLPPDAGEKISLGVTILLSLIMFLLLVADAMPQTSESLPLIGVTILLSLTVFLMTVGEAMPATSDSVPVIGMYFACTMIMCSLSVVFTVIVLNYHHRNAESHPIPNWVRKFICVYLASILCMRHHGRTEHSEPIRVRRRLSDWQRRASQLQRRSGGLELRERCSKSLLANVLDIEDNFRTSVHRQQRPSIRSYPTGLTASFDETHGWGQERPLPHQQLPTDSPTSYSACQPGRRARDASTDWGSQLDQPDPKQPDDCNSQAELEAIIQELRFVTRKIANDVADGEVSSEWKFAARVIDRLCLILFSGFTLIATCAILFSAPDVFKG</sequence>
<feature type="domain" description="Neurotransmitter-gated ion-channel ligand-binding" evidence="16">
    <location>
        <begin position="128"/>
        <end position="268"/>
    </location>
</feature>
<dbReference type="CDD" id="cd18997">
    <property type="entry name" value="LGIC_ECD_nAChR"/>
    <property type="match status" value="1"/>
</dbReference>
<evidence type="ECO:0000259" key="17">
    <source>
        <dbReference type="Pfam" id="PF02932"/>
    </source>
</evidence>
<dbReference type="GO" id="GO:0045211">
    <property type="term" value="C:postsynaptic membrane"/>
    <property type="evidence" value="ECO:0007669"/>
    <property type="project" value="InterPro"/>
</dbReference>
<dbReference type="InterPro" id="IPR006029">
    <property type="entry name" value="Neurotrans-gated_channel_TM"/>
</dbReference>
<evidence type="ECO:0000256" key="5">
    <source>
        <dbReference type="ARBA" id="ARBA00023018"/>
    </source>
</evidence>
<evidence type="ECO:0000256" key="12">
    <source>
        <dbReference type="ARBA" id="ARBA00023303"/>
    </source>
</evidence>
<dbReference type="InterPro" id="IPR006202">
    <property type="entry name" value="Neur_chan_lig-bd"/>
</dbReference>
<dbReference type="Proteomes" id="UP000095280">
    <property type="component" value="Unplaced"/>
</dbReference>
<feature type="domain" description="Neurotransmitter-gated ion-channel ligand-binding" evidence="16">
    <location>
        <begin position="21"/>
        <end position="121"/>
    </location>
</feature>
<keyword evidence="8" id="KW-1015">Disulfide bond</keyword>
<evidence type="ECO:0000256" key="15">
    <source>
        <dbReference type="SAM" id="MobiDB-lite"/>
    </source>
</evidence>
<evidence type="ECO:0000256" key="14">
    <source>
        <dbReference type="RuleBase" id="RU000687"/>
    </source>
</evidence>
<dbReference type="InterPro" id="IPR036719">
    <property type="entry name" value="Neuro-gated_channel_TM_sf"/>
</dbReference>
<evidence type="ECO:0000256" key="7">
    <source>
        <dbReference type="ARBA" id="ARBA00023136"/>
    </source>
</evidence>
<dbReference type="GO" id="GO:0004888">
    <property type="term" value="F:transmembrane signaling receptor activity"/>
    <property type="evidence" value="ECO:0007669"/>
    <property type="project" value="InterPro"/>
</dbReference>
<keyword evidence="4 14" id="KW-1133">Transmembrane helix</keyword>
<evidence type="ECO:0000256" key="1">
    <source>
        <dbReference type="ARBA" id="ARBA00022448"/>
    </source>
</evidence>
<evidence type="ECO:0000256" key="10">
    <source>
        <dbReference type="ARBA" id="ARBA00023180"/>
    </source>
</evidence>
<dbReference type="InterPro" id="IPR038050">
    <property type="entry name" value="Neuro_actylchol_rec"/>
</dbReference>
<dbReference type="SUPFAM" id="SSF63712">
    <property type="entry name" value="Nicotinic receptor ligand binding domain-like"/>
    <property type="match status" value="1"/>
</dbReference>
<dbReference type="Gene3D" id="1.20.58.390">
    <property type="entry name" value="Neurotransmitter-gated ion-channel transmembrane domain"/>
    <property type="match status" value="4"/>
</dbReference>
<reference evidence="19" key="1">
    <citation type="submission" date="2016-11" db="UniProtKB">
        <authorList>
            <consortium name="WormBaseParasite"/>
        </authorList>
    </citation>
    <scope>IDENTIFICATION</scope>
</reference>
<dbReference type="CDD" id="cd19051">
    <property type="entry name" value="LGIC_TM_cation"/>
    <property type="match status" value="1"/>
</dbReference>
<dbReference type="PANTHER" id="PTHR18945">
    <property type="entry name" value="NEUROTRANSMITTER GATED ION CHANNEL"/>
    <property type="match status" value="1"/>
</dbReference>
<evidence type="ECO:0000256" key="9">
    <source>
        <dbReference type="ARBA" id="ARBA00023170"/>
    </source>
</evidence>
<comment type="caution">
    <text evidence="14">Lacks conserved residue(s) required for the propagation of feature annotation.</text>
</comment>
<dbReference type="FunFam" id="2.70.170.10:FF:000030">
    <property type="entry name" value="AcetylCholine Receptor"/>
    <property type="match status" value="1"/>
</dbReference>
<feature type="transmembrane region" description="Helical" evidence="14">
    <location>
        <begin position="334"/>
        <end position="354"/>
    </location>
</feature>
<evidence type="ECO:0000256" key="8">
    <source>
        <dbReference type="ARBA" id="ARBA00023157"/>
    </source>
</evidence>
<keyword evidence="10" id="KW-0325">Glycoprotein</keyword>
<keyword evidence="12 14" id="KW-0407">Ion channel</keyword>
<dbReference type="PRINTS" id="PR00254">
    <property type="entry name" value="NICOTINICR"/>
</dbReference>
<feature type="transmembrane region" description="Helical" evidence="14">
    <location>
        <begin position="656"/>
        <end position="676"/>
    </location>
</feature>
<dbReference type="AlphaFoldDB" id="A0A1I8G5P1"/>
<feature type="transmembrane region" description="Helical" evidence="14">
    <location>
        <begin position="428"/>
        <end position="450"/>
    </location>
</feature>
<keyword evidence="9" id="KW-0675">Receptor</keyword>
<accession>A0A1I8G5P1</accession>
<feature type="transmembrane region" description="Helical" evidence="14">
    <location>
        <begin position="270"/>
        <end position="294"/>
    </location>
</feature>
<evidence type="ECO:0000256" key="6">
    <source>
        <dbReference type="ARBA" id="ARBA00023065"/>
    </source>
</evidence>
<dbReference type="InterPro" id="IPR036734">
    <property type="entry name" value="Neur_chan_lig-bd_sf"/>
</dbReference>
<dbReference type="InterPro" id="IPR006201">
    <property type="entry name" value="Neur_channel"/>
</dbReference>
<dbReference type="SUPFAM" id="SSF90112">
    <property type="entry name" value="Neurotransmitter-gated ion-channel transmembrane pore"/>
    <property type="match status" value="3"/>
</dbReference>
<feature type="transmembrane region" description="Helical" evidence="14">
    <location>
        <begin position="366"/>
        <end position="384"/>
    </location>
</feature>
<evidence type="ECO:0000313" key="19">
    <source>
        <dbReference type="WBParaSite" id="maker-uti_cns_0000859-snap-gene-1.17-mRNA-1"/>
    </source>
</evidence>
<dbReference type="WBParaSite" id="maker-uti_cns_0000859-snap-gene-1.17-mRNA-1">
    <property type="protein sequence ID" value="maker-uti_cns_0000859-snap-gene-1.17-mRNA-1"/>
    <property type="gene ID" value="maker-uti_cns_0000859-snap-gene-1.17"/>
</dbReference>
<feature type="transmembrane region" description="Helical" evidence="14">
    <location>
        <begin position="396"/>
        <end position="416"/>
    </location>
</feature>
<feature type="domain" description="Neurotransmitter-gated ion-channel transmembrane" evidence="17">
    <location>
        <begin position="398"/>
        <end position="672"/>
    </location>
</feature>
<organism evidence="18 19">
    <name type="scientific">Macrostomum lignano</name>
    <dbReference type="NCBI Taxonomy" id="282301"/>
    <lineage>
        <taxon>Eukaryota</taxon>
        <taxon>Metazoa</taxon>
        <taxon>Spiralia</taxon>
        <taxon>Lophotrochozoa</taxon>
        <taxon>Platyhelminthes</taxon>
        <taxon>Rhabditophora</taxon>
        <taxon>Macrostomorpha</taxon>
        <taxon>Macrostomida</taxon>
        <taxon>Macrostomidae</taxon>
        <taxon>Macrostomum</taxon>
    </lineage>
</organism>
<keyword evidence="3 14" id="KW-0812">Transmembrane</keyword>
<keyword evidence="7 14" id="KW-0472">Membrane</keyword>
<dbReference type="Gene3D" id="2.70.170.10">
    <property type="entry name" value="Neurotransmitter-gated ion-channel ligand-binding domain"/>
    <property type="match status" value="1"/>
</dbReference>
<feature type="compositionally biased region" description="Polar residues" evidence="15">
    <location>
        <begin position="573"/>
        <end position="584"/>
    </location>
</feature>
<dbReference type="InterPro" id="IPR002394">
    <property type="entry name" value="Nicotinic_acetylcholine_rcpt"/>
</dbReference>
<keyword evidence="2" id="KW-1003">Cell membrane</keyword>
<keyword evidence="6 14" id="KW-0406">Ion transport</keyword>
<dbReference type="GO" id="GO:0022848">
    <property type="term" value="F:acetylcholine-gated monoatomic cation-selective channel activity"/>
    <property type="evidence" value="ECO:0007669"/>
    <property type="project" value="InterPro"/>
</dbReference>
<proteinExistence type="inferred from homology"/>
<evidence type="ECO:0000256" key="4">
    <source>
        <dbReference type="ARBA" id="ARBA00022989"/>
    </source>
</evidence>